<keyword evidence="6" id="KW-1185">Reference proteome</keyword>
<dbReference type="GO" id="GO:0043565">
    <property type="term" value="F:sequence-specific DNA binding"/>
    <property type="evidence" value="ECO:0000318"/>
    <property type="project" value="GO_Central"/>
</dbReference>
<evidence type="ECO:0000256" key="3">
    <source>
        <dbReference type="SAM" id="MobiDB-lite"/>
    </source>
</evidence>
<dbReference type="InterPro" id="IPR005202">
    <property type="entry name" value="TF_GRAS"/>
</dbReference>
<dbReference type="PANTHER" id="PTHR31636">
    <property type="entry name" value="OSJNBA0084A10.13 PROTEIN-RELATED"/>
    <property type="match status" value="1"/>
</dbReference>
<reference evidence="5" key="3">
    <citation type="submission" date="2020-12" db="UniProtKB">
        <authorList>
            <consortium name="EnsemblPlants"/>
        </authorList>
    </citation>
    <scope>IDENTIFICATION</scope>
</reference>
<dbReference type="AlphaFoldDB" id="A0A2K1KTD9"/>
<evidence type="ECO:0000313" key="6">
    <source>
        <dbReference type="Proteomes" id="UP000006727"/>
    </source>
</evidence>
<dbReference type="OMA" id="TDYSYSF"/>
<accession>A0A2K1KTD9</accession>
<dbReference type="PROSITE" id="PS50985">
    <property type="entry name" value="GRAS"/>
    <property type="match status" value="1"/>
</dbReference>
<dbReference type="PaxDb" id="3218-PP1S1_711V6.1"/>
<feature type="region of interest" description="Disordered" evidence="3">
    <location>
        <begin position="1"/>
        <end position="41"/>
    </location>
</feature>
<dbReference type="RefSeq" id="XP_024370156.1">
    <property type="nucleotide sequence ID" value="XM_024514388.2"/>
</dbReference>
<name>A0A2K1KTD9_PHYPA</name>
<evidence type="ECO:0000313" key="4">
    <source>
        <dbReference type="EMBL" id="PNR57016.1"/>
    </source>
</evidence>
<reference evidence="4 6" key="1">
    <citation type="journal article" date="2008" name="Science">
        <title>The Physcomitrella genome reveals evolutionary insights into the conquest of land by plants.</title>
        <authorList>
            <person name="Rensing S."/>
            <person name="Lang D."/>
            <person name="Zimmer A."/>
            <person name="Terry A."/>
            <person name="Salamov A."/>
            <person name="Shapiro H."/>
            <person name="Nishiyama T."/>
            <person name="Perroud P.-F."/>
            <person name="Lindquist E."/>
            <person name="Kamisugi Y."/>
            <person name="Tanahashi T."/>
            <person name="Sakakibara K."/>
            <person name="Fujita T."/>
            <person name="Oishi K."/>
            <person name="Shin-I T."/>
            <person name="Kuroki Y."/>
            <person name="Toyoda A."/>
            <person name="Suzuki Y."/>
            <person name="Hashimoto A."/>
            <person name="Yamaguchi K."/>
            <person name="Sugano A."/>
            <person name="Kohara Y."/>
            <person name="Fujiyama A."/>
            <person name="Anterola A."/>
            <person name="Aoki S."/>
            <person name="Ashton N."/>
            <person name="Barbazuk W.B."/>
            <person name="Barker E."/>
            <person name="Bennetzen J."/>
            <person name="Bezanilla M."/>
            <person name="Blankenship R."/>
            <person name="Cho S.H."/>
            <person name="Dutcher S."/>
            <person name="Estelle M."/>
            <person name="Fawcett J.A."/>
            <person name="Gundlach H."/>
            <person name="Hanada K."/>
            <person name="Heyl A."/>
            <person name="Hicks K.A."/>
            <person name="Hugh J."/>
            <person name="Lohr M."/>
            <person name="Mayer K."/>
            <person name="Melkozernov A."/>
            <person name="Murata T."/>
            <person name="Nelson D."/>
            <person name="Pils B."/>
            <person name="Prigge M."/>
            <person name="Reiss B."/>
            <person name="Renner T."/>
            <person name="Rombauts S."/>
            <person name="Rushton P."/>
            <person name="Sanderfoot A."/>
            <person name="Schween G."/>
            <person name="Shiu S.-H."/>
            <person name="Stueber K."/>
            <person name="Theodoulou F.L."/>
            <person name="Tu H."/>
            <person name="Van de Peer Y."/>
            <person name="Verrier P.J."/>
            <person name="Waters E."/>
            <person name="Wood A."/>
            <person name="Yang L."/>
            <person name="Cove D."/>
            <person name="Cuming A."/>
            <person name="Hasebe M."/>
            <person name="Lucas S."/>
            <person name="Mishler D.B."/>
            <person name="Reski R."/>
            <person name="Grigoriev I."/>
            <person name="Quatrano R.S."/>
            <person name="Boore J.L."/>
        </authorList>
    </citation>
    <scope>NUCLEOTIDE SEQUENCE [LARGE SCALE GENOMIC DNA]</scope>
    <source>
        <strain evidence="5 6">cv. Gransden 2004</strain>
    </source>
</reference>
<dbReference type="Pfam" id="PF03514">
    <property type="entry name" value="GRAS"/>
    <property type="match status" value="1"/>
</dbReference>
<dbReference type="EMBL" id="ABEU02000003">
    <property type="protein sequence ID" value="PNR57016.1"/>
    <property type="molecule type" value="Genomic_DNA"/>
</dbReference>
<dbReference type="EnsemblPlants" id="Pp3c3_4950V3.2">
    <property type="protein sequence ID" value="Pp3c3_4950V3.2"/>
    <property type="gene ID" value="Pp3c3_4950"/>
</dbReference>
<keyword evidence="1" id="KW-0805">Transcription regulation</keyword>
<sequence>MTNIMARPDGNPYFFAQHQHSPGFDPESRQHQSSPREWYSSNLQTHSPVSVGARDEICNVYASSSQNPADSTQSWAKALLLDCARAIAEKDTSRVQSIMWILNESASPYGDSDQRLMSYFVQALVCKITDTGSRCHRSLTSAAEKTYSFESMRNMILNFQNASPWTTFGHVAANGALLETMEGESKIHIIDISSTLCTQWPTFLEALATRTDITPHLRLTCIVISPEEAALRVMKQVMNRIDRFARLMGVPFESTVIHKPHLETLDLDELNLREGEALAVNCVQTLHHISECVAAEEQYSPRDRILSTFRSAKPKILSIVEDEANMISPDFLGCFREALRFYSLLFESLEESFPRASNERLMLERNCARKLVNMLSFDATESTERQEKGIHWDYRLRKVGFEPVSFSHDVVDDVQALLKRYKKGWGLDITDARLYLTWKEQAVICSTTWKLITTPSY</sequence>
<dbReference type="FunCoup" id="A0A2K1KTD9">
    <property type="interactions" value="744"/>
</dbReference>
<dbReference type="GO" id="GO:0003700">
    <property type="term" value="F:DNA-binding transcription factor activity"/>
    <property type="evidence" value="ECO:0000318"/>
    <property type="project" value="GO_Central"/>
</dbReference>
<keyword evidence="2" id="KW-0804">Transcription</keyword>
<evidence type="ECO:0000256" key="1">
    <source>
        <dbReference type="ARBA" id="ARBA00023015"/>
    </source>
</evidence>
<feature type="compositionally biased region" description="Polar residues" evidence="3">
    <location>
        <begin position="31"/>
        <end position="41"/>
    </location>
</feature>
<dbReference type="GO" id="GO:0006355">
    <property type="term" value="P:regulation of DNA-templated transcription"/>
    <property type="evidence" value="ECO:0000318"/>
    <property type="project" value="GO_Central"/>
</dbReference>
<organism evidence="4">
    <name type="scientific">Physcomitrium patens</name>
    <name type="common">Spreading-leaved earth moss</name>
    <name type="synonym">Physcomitrella patens</name>
    <dbReference type="NCBI Taxonomy" id="3218"/>
    <lineage>
        <taxon>Eukaryota</taxon>
        <taxon>Viridiplantae</taxon>
        <taxon>Streptophyta</taxon>
        <taxon>Embryophyta</taxon>
        <taxon>Bryophyta</taxon>
        <taxon>Bryophytina</taxon>
        <taxon>Bryopsida</taxon>
        <taxon>Funariidae</taxon>
        <taxon>Funariales</taxon>
        <taxon>Funariaceae</taxon>
        <taxon>Physcomitrium</taxon>
    </lineage>
</organism>
<dbReference type="EnsemblPlants" id="Pp3c3_4950V3.1">
    <property type="protein sequence ID" value="Pp3c3_4950V3.1"/>
    <property type="gene ID" value="Pp3c3_4950"/>
</dbReference>
<dbReference type="OrthoDB" id="1913536at2759"/>
<dbReference type="KEGG" id="ppp:112279712"/>
<protein>
    <submittedName>
        <fullName evidence="4 5">Uncharacterized protein</fullName>
    </submittedName>
</protein>
<dbReference type="Proteomes" id="UP000006727">
    <property type="component" value="Chromosome 3"/>
</dbReference>
<evidence type="ECO:0000313" key="5">
    <source>
        <dbReference type="EnsemblPlants" id="Pp3c3_4950V3.1"/>
    </source>
</evidence>
<proteinExistence type="predicted"/>
<reference evidence="4 6" key="2">
    <citation type="journal article" date="2018" name="Plant J.">
        <title>The Physcomitrella patens chromosome-scale assembly reveals moss genome structure and evolution.</title>
        <authorList>
            <person name="Lang D."/>
            <person name="Ullrich K.K."/>
            <person name="Murat F."/>
            <person name="Fuchs J."/>
            <person name="Jenkins J."/>
            <person name="Haas F.B."/>
            <person name="Piednoel M."/>
            <person name="Gundlach H."/>
            <person name="Van Bel M."/>
            <person name="Meyberg R."/>
            <person name="Vives C."/>
            <person name="Morata J."/>
            <person name="Symeonidi A."/>
            <person name="Hiss M."/>
            <person name="Muchero W."/>
            <person name="Kamisugi Y."/>
            <person name="Saleh O."/>
            <person name="Blanc G."/>
            <person name="Decker E.L."/>
            <person name="van Gessel N."/>
            <person name="Grimwood J."/>
            <person name="Hayes R.D."/>
            <person name="Graham S.W."/>
            <person name="Gunter L.E."/>
            <person name="McDaniel S.F."/>
            <person name="Hoernstein S.N.W."/>
            <person name="Larsson A."/>
            <person name="Li F.W."/>
            <person name="Perroud P.F."/>
            <person name="Phillips J."/>
            <person name="Ranjan P."/>
            <person name="Rokshar D.S."/>
            <person name="Rothfels C.J."/>
            <person name="Schneider L."/>
            <person name="Shu S."/>
            <person name="Stevenson D.W."/>
            <person name="Thummler F."/>
            <person name="Tillich M."/>
            <person name="Villarreal Aguilar J.C."/>
            <person name="Widiez T."/>
            <person name="Wong G.K."/>
            <person name="Wymore A."/>
            <person name="Zhang Y."/>
            <person name="Zimmer A.D."/>
            <person name="Quatrano R.S."/>
            <person name="Mayer K.F.X."/>
            <person name="Goodstein D."/>
            <person name="Casacuberta J.M."/>
            <person name="Vandepoele K."/>
            <person name="Reski R."/>
            <person name="Cuming A.C."/>
            <person name="Tuskan G.A."/>
            <person name="Maumus F."/>
            <person name="Salse J."/>
            <person name="Schmutz J."/>
            <person name="Rensing S.A."/>
        </authorList>
    </citation>
    <scope>NUCLEOTIDE SEQUENCE [LARGE SCALE GENOMIC DNA]</scope>
    <source>
        <strain evidence="5 6">cv. Gransden 2004</strain>
    </source>
</reference>
<dbReference type="Gramene" id="Pp3c3_4950V3.2">
    <property type="protein sequence ID" value="Pp3c3_4950V3.2"/>
    <property type="gene ID" value="Pp3c3_4950"/>
</dbReference>
<evidence type="ECO:0000256" key="2">
    <source>
        <dbReference type="ARBA" id="ARBA00023163"/>
    </source>
</evidence>
<dbReference type="GeneID" id="112279712"/>
<dbReference type="GO" id="GO:0005634">
    <property type="term" value="C:nucleus"/>
    <property type="evidence" value="ECO:0000318"/>
    <property type="project" value="GO_Central"/>
</dbReference>
<gene>
    <name evidence="5" type="primary">LOC112279712</name>
    <name evidence="4" type="ORF">PHYPA_004009</name>
</gene>
<dbReference type="Gramene" id="Pp3c3_4950V3.1">
    <property type="protein sequence ID" value="Pp3c3_4950V3.1"/>
    <property type="gene ID" value="Pp3c3_4950"/>
</dbReference>